<gene>
    <name evidence="1" type="ORF">ETD83_20380</name>
</gene>
<proteinExistence type="predicted"/>
<evidence type="ECO:0000313" key="2">
    <source>
        <dbReference type="Proteomes" id="UP000309174"/>
    </source>
</evidence>
<dbReference type="Proteomes" id="UP000309174">
    <property type="component" value="Unassembled WGS sequence"/>
</dbReference>
<sequence length="99" mass="10372">MHPPLAGEPRTDLADQVAEAAMACQDVRALTAGPHVRIATYRAGLPLAGVAVRDGEIEIGVVVRYGRPLPEIAEDVRRLVAPLAGGRKVDVLIADLADG</sequence>
<reference evidence="1 2" key="1">
    <citation type="submission" date="2019-05" db="EMBL/GenBank/DDBJ databases">
        <title>Draft genome sequence of Actinomadura sp. 14C53.</title>
        <authorList>
            <person name="Saricaoglu S."/>
            <person name="Isik K."/>
        </authorList>
    </citation>
    <scope>NUCLEOTIDE SEQUENCE [LARGE SCALE GENOMIC DNA]</scope>
    <source>
        <strain evidence="1 2">14C53</strain>
    </source>
</reference>
<organism evidence="1 2">
    <name type="scientific">Actinomadura soli</name>
    <dbReference type="NCBI Taxonomy" id="2508997"/>
    <lineage>
        <taxon>Bacteria</taxon>
        <taxon>Bacillati</taxon>
        <taxon>Actinomycetota</taxon>
        <taxon>Actinomycetes</taxon>
        <taxon>Streptosporangiales</taxon>
        <taxon>Thermomonosporaceae</taxon>
        <taxon>Actinomadura</taxon>
    </lineage>
</organism>
<dbReference type="EMBL" id="VCKW01000102">
    <property type="protein sequence ID" value="TMQ97222.1"/>
    <property type="molecule type" value="Genomic_DNA"/>
</dbReference>
<keyword evidence="2" id="KW-1185">Reference proteome</keyword>
<name>A0A5C4J9A3_9ACTN</name>
<accession>A0A5C4J9A3</accession>
<protein>
    <recommendedName>
        <fullName evidence="3">Asp23/Gls24 family envelope stress response protein</fullName>
    </recommendedName>
</protein>
<evidence type="ECO:0008006" key="3">
    <source>
        <dbReference type="Google" id="ProtNLM"/>
    </source>
</evidence>
<dbReference type="OrthoDB" id="5192951at2"/>
<comment type="caution">
    <text evidence="1">The sequence shown here is derived from an EMBL/GenBank/DDBJ whole genome shotgun (WGS) entry which is preliminary data.</text>
</comment>
<evidence type="ECO:0000313" key="1">
    <source>
        <dbReference type="EMBL" id="TMQ97222.1"/>
    </source>
</evidence>
<dbReference type="AlphaFoldDB" id="A0A5C4J9A3"/>